<proteinExistence type="predicted"/>
<dbReference type="EMBL" id="CP014518">
    <property type="protein sequence ID" value="AMM34047.1"/>
    <property type="molecule type" value="Genomic_DNA"/>
</dbReference>
<name>A0A127A4H8_9MICC</name>
<reference evidence="3 4" key="1">
    <citation type="submission" date="2016-02" db="EMBL/GenBank/DDBJ databases">
        <title>Complete genome of Sinomonas atrocyanea KCTC 3377.</title>
        <authorList>
            <person name="Kim K.M."/>
        </authorList>
    </citation>
    <scope>NUCLEOTIDE SEQUENCE [LARGE SCALE GENOMIC DNA]</scope>
    <source>
        <strain evidence="3 4">KCTC 3377</strain>
    </source>
</reference>
<evidence type="ECO:0000256" key="1">
    <source>
        <dbReference type="SAM" id="MobiDB-lite"/>
    </source>
</evidence>
<keyword evidence="4" id="KW-1185">Reference proteome</keyword>
<keyword evidence="2" id="KW-1133">Transmembrane helix</keyword>
<feature type="transmembrane region" description="Helical" evidence="2">
    <location>
        <begin position="97"/>
        <end position="120"/>
    </location>
</feature>
<dbReference type="KEGG" id="satk:SA2016_3386"/>
<dbReference type="STRING" id="37927.SA2016_3386"/>
<evidence type="ECO:0000313" key="3">
    <source>
        <dbReference type="EMBL" id="AMM34047.1"/>
    </source>
</evidence>
<keyword evidence="2" id="KW-0812">Transmembrane</keyword>
<feature type="transmembrane region" description="Helical" evidence="2">
    <location>
        <begin position="12"/>
        <end position="37"/>
    </location>
</feature>
<accession>A0A127A4H8</accession>
<evidence type="ECO:0000256" key="2">
    <source>
        <dbReference type="SAM" id="Phobius"/>
    </source>
</evidence>
<dbReference type="Proteomes" id="UP000070134">
    <property type="component" value="Chromosome"/>
</dbReference>
<protein>
    <recommendedName>
        <fullName evidence="5">DUF4064 domain-containing protein</fullName>
    </recommendedName>
</protein>
<organism evidence="3 4">
    <name type="scientific">Sinomonas atrocyanea</name>
    <dbReference type="NCBI Taxonomy" id="37927"/>
    <lineage>
        <taxon>Bacteria</taxon>
        <taxon>Bacillati</taxon>
        <taxon>Actinomycetota</taxon>
        <taxon>Actinomycetes</taxon>
        <taxon>Micrococcales</taxon>
        <taxon>Micrococcaceae</taxon>
        <taxon>Sinomonas</taxon>
    </lineage>
</organism>
<evidence type="ECO:0000313" key="4">
    <source>
        <dbReference type="Proteomes" id="UP000070134"/>
    </source>
</evidence>
<gene>
    <name evidence="3" type="ORF">SA2016_3386</name>
</gene>
<dbReference type="RefSeq" id="WP_066500288.1">
    <property type="nucleotide sequence ID" value="NZ_BJMO01000046.1"/>
</dbReference>
<feature type="region of interest" description="Disordered" evidence="1">
    <location>
        <begin position="130"/>
        <end position="152"/>
    </location>
</feature>
<keyword evidence="2" id="KW-0472">Membrane</keyword>
<evidence type="ECO:0008006" key="5">
    <source>
        <dbReference type="Google" id="ProtNLM"/>
    </source>
</evidence>
<sequence length="152" mass="15791">MTKGIITRTWIWGIIGMGIGLVVGGVATAIMLAYGGTYVNARSGSGYDFVPTPGGTFWSTVVFICVGGLIALGGIIAQFVAWVGALVNSYQLPDKMWFLLTLLLGLTGFGLVVMIVYLIAAPEGYPGKARTEAGGAGAAYPAPPEDPYPRTA</sequence>
<feature type="transmembrane region" description="Helical" evidence="2">
    <location>
        <begin position="57"/>
        <end position="85"/>
    </location>
</feature>
<dbReference type="AlphaFoldDB" id="A0A127A4H8"/>